<dbReference type="Proteomes" id="UP000196878">
    <property type="component" value="Unassembled WGS sequence"/>
</dbReference>
<proteinExistence type="predicted"/>
<dbReference type="AlphaFoldDB" id="A0A212A725"/>
<name>A0A212A725_9RHOB</name>
<evidence type="ECO:0000313" key="1">
    <source>
        <dbReference type="EMBL" id="OWJ74592.1"/>
    </source>
</evidence>
<reference evidence="1 2" key="1">
    <citation type="submission" date="2016-12" db="EMBL/GenBank/DDBJ databases">
        <title>Comparison of Traditional DNA-DNA Hybridization with In Silico Genomic Analysis.</title>
        <authorList>
            <person name="Nicholson A.C."/>
            <person name="Humrighouse B.W."/>
            <person name="Graziano J."/>
            <person name="Lasker B."/>
            <person name="Whitney A.M."/>
            <person name="Mcquiston J.R."/>
        </authorList>
    </citation>
    <scope>NUCLEOTIDE SEQUENCE [LARGE SCALE GENOMIC DNA]</scope>
    <source>
        <strain evidence="1 2">H2240</strain>
    </source>
</reference>
<evidence type="ECO:0000313" key="2">
    <source>
        <dbReference type="Proteomes" id="UP000196878"/>
    </source>
</evidence>
<dbReference type="OrthoDB" id="9878155at2"/>
<comment type="caution">
    <text evidence="1">The sequence shown here is derived from an EMBL/GenBank/DDBJ whole genome shotgun (WGS) entry which is preliminary data.</text>
</comment>
<accession>A0A212A725</accession>
<gene>
    <name evidence="1" type="ORF">CDV49_19280</name>
</gene>
<protein>
    <submittedName>
        <fullName evidence="1">Uncharacterized protein</fullName>
    </submittedName>
</protein>
<organism evidence="1 2">
    <name type="scientific">Haematobacter genomosp. 1</name>
    <dbReference type="NCBI Taxonomy" id="366618"/>
    <lineage>
        <taxon>Bacteria</taxon>
        <taxon>Pseudomonadati</taxon>
        <taxon>Pseudomonadota</taxon>
        <taxon>Alphaproteobacteria</taxon>
        <taxon>Rhodobacterales</taxon>
        <taxon>Paracoccaceae</taxon>
        <taxon>Haematobacter</taxon>
    </lineage>
</organism>
<keyword evidence="2" id="KW-1185">Reference proteome</keyword>
<dbReference type="RefSeq" id="WP_088216922.1">
    <property type="nucleotide sequence ID" value="NZ_NIPW01000058.1"/>
</dbReference>
<dbReference type="EMBL" id="NIPW01000058">
    <property type="protein sequence ID" value="OWJ74592.1"/>
    <property type="molecule type" value="Genomic_DNA"/>
</dbReference>
<sequence>MQPALAHQSEEATTPVGAATRHLAVAQARRALLDTGTPLRLRRMAWFAAKSDFGHPVTQSRFLLLFGRA</sequence>